<dbReference type="SUPFAM" id="SSF82784">
    <property type="entry name" value="OsmC-like"/>
    <property type="match status" value="1"/>
</dbReference>
<dbReference type="InterPro" id="IPR052707">
    <property type="entry name" value="OsmC_Ohr_Peroxiredoxin"/>
</dbReference>
<evidence type="ECO:0000313" key="2">
    <source>
        <dbReference type="Proteomes" id="UP000530060"/>
    </source>
</evidence>
<dbReference type="AlphaFoldDB" id="A0A6V6YUN5"/>
<dbReference type="Proteomes" id="UP000530060">
    <property type="component" value="Unassembled WGS sequence"/>
</dbReference>
<keyword evidence="2" id="KW-1185">Reference proteome</keyword>
<accession>A0A6V6YUN5</accession>
<name>A0A6V6YUN5_9FLAO</name>
<dbReference type="PANTHER" id="PTHR42830:SF1">
    <property type="entry name" value="OSMOTICALLY INDUCIBLE FAMILY PROTEIN"/>
    <property type="match status" value="1"/>
</dbReference>
<comment type="caution">
    <text evidence="1">The sequence shown here is derived from an EMBL/GenBank/DDBJ whole genome shotgun (WGS) entry which is preliminary data.</text>
</comment>
<proteinExistence type="predicted"/>
<dbReference type="NCBIfam" id="TIGR03562">
    <property type="entry name" value="osmo_induc_OsmC"/>
    <property type="match status" value="1"/>
</dbReference>
<dbReference type="EMBL" id="CAIJDP010000060">
    <property type="protein sequence ID" value="CAD0002402.1"/>
    <property type="molecule type" value="Genomic_DNA"/>
</dbReference>
<dbReference type="RefSeq" id="WP_180908231.1">
    <property type="nucleotide sequence ID" value="NZ_CAIJDP010000060.1"/>
</dbReference>
<dbReference type="InterPro" id="IPR015946">
    <property type="entry name" value="KH_dom-like_a/b"/>
</dbReference>
<protein>
    <submittedName>
        <fullName evidence="1">OsmC family peroxiredoxin</fullName>
    </submittedName>
</protein>
<dbReference type="Pfam" id="PF02566">
    <property type="entry name" value="OsmC"/>
    <property type="match status" value="1"/>
</dbReference>
<dbReference type="GO" id="GO:0004601">
    <property type="term" value="F:peroxidase activity"/>
    <property type="evidence" value="ECO:0007669"/>
    <property type="project" value="InterPro"/>
</dbReference>
<sequence>MKSNIKAVWQGSFKEGKGKFNNENSKLDAVTFKPSYAKNDGSFTNPEELLASAHASCYTMTLSYILSENGFSADNLETKISLSMENNVIIHSSLTLEAKIPAITEEKFQELAIKAKGMCPVGNALSFEVSLEASLIQ</sequence>
<gene>
    <name evidence="1" type="ORF">FLAT13_01108</name>
</gene>
<dbReference type="InterPro" id="IPR003718">
    <property type="entry name" value="OsmC/Ohr_fam"/>
</dbReference>
<dbReference type="GO" id="GO:0006979">
    <property type="term" value="P:response to oxidative stress"/>
    <property type="evidence" value="ECO:0007669"/>
    <property type="project" value="InterPro"/>
</dbReference>
<organism evidence="1 2">
    <name type="scientific">Flavobacterium salmonis</name>
    <dbReference type="NCBI Taxonomy" id="2654844"/>
    <lineage>
        <taxon>Bacteria</taxon>
        <taxon>Pseudomonadati</taxon>
        <taxon>Bacteroidota</taxon>
        <taxon>Flavobacteriia</taxon>
        <taxon>Flavobacteriales</taxon>
        <taxon>Flavobacteriaceae</taxon>
        <taxon>Flavobacterium</taxon>
    </lineage>
</organism>
<dbReference type="PANTHER" id="PTHR42830">
    <property type="entry name" value="OSMOTICALLY INDUCIBLE FAMILY PROTEIN"/>
    <property type="match status" value="1"/>
</dbReference>
<reference evidence="1 2" key="1">
    <citation type="submission" date="2020-06" db="EMBL/GenBank/DDBJ databases">
        <authorList>
            <person name="Criscuolo A."/>
        </authorList>
    </citation>
    <scope>NUCLEOTIDE SEQUENCE [LARGE SCALE GENOMIC DNA]</scope>
    <source>
        <strain evidence="2">CIP 111411</strain>
    </source>
</reference>
<evidence type="ECO:0000313" key="1">
    <source>
        <dbReference type="EMBL" id="CAD0002402.1"/>
    </source>
</evidence>
<dbReference type="InterPro" id="IPR019904">
    <property type="entry name" value="Peroxiredoxin_OsmC"/>
</dbReference>
<dbReference type="InterPro" id="IPR036102">
    <property type="entry name" value="OsmC/Ohrsf"/>
</dbReference>
<dbReference type="Gene3D" id="3.30.300.20">
    <property type="match status" value="1"/>
</dbReference>